<dbReference type="Proteomes" id="UP000177565">
    <property type="component" value="Unassembled WGS sequence"/>
</dbReference>
<reference evidence="3 4" key="1">
    <citation type="journal article" date="2016" name="Nat. Commun.">
        <title>Thousands of microbial genomes shed light on interconnected biogeochemical processes in an aquifer system.</title>
        <authorList>
            <person name="Anantharaman K."/>
            <person name="Brown C.T."/>
            <person name="Hug L.A."/>
            <person name="Sharon I."/>
            <person name="Castelle C.J."/>
            <person name="Probst A.J."/>
            <person name="Thomas B.C."/>
            <person name="Singh A."/>
            <person name="Wilkins M.J."/>
            <person name="Karaoz U."/>
            <person name="Brodie E.L."/>
            <person name="Williams K.H."/>
            <person name="Hubbard S.S."/>
            <person name="Banfield J.F."/>
        </authorList>
    </citation>
    <scope>NUCLEOTIDE SEQUENCE [LARGE SCALE GENOMIC DNA]</scope>
</reference>
<dbReference type="SUPFAM" id="SSF53448">
    <property type="entry name" value="Nucleotide-diphospho-sugar transferases"/>
    <property type="match status" value="1"/>
</dbReference>
<evidence type="ECO:0000313" key="3">
    <source>
        <dbReference type="EMBL" id="OHA26961.1"/>
    </source>
</evidence>
<dbReference type="InterPro" id="IPR050256">
    <property type="entry name" value="Glycosyltransferase_2"/>
</dbReference>
<sequence length="218" mass="25396">MRNPAQVAAIVCAYNEDRHIRTVLDTLVLCDFISEIVVVDDGSREPLTRLQYVYPSIHFIRHAENRGKAYAMETGVSSTRAPYIFFCDADLVGFLPEHARAIIEPVIAGDFESFVGIRHNREQRAVFLFALNSGERCLKRSLWEALPPFYKKGFRIETGLNFQVKKMGGRIGWRLFPYRNTLREQKYGFWEGFRGRLVLSFDVFVAWMFIIGFDLWRR</sequence>
<dbReference type="EMBL" id="MHRQ01000013">
    <property type="protein sequence ID" value="OHA26961.1"/>
    <property type="molecule type" value="Genomic_DNA"/>
</dbReference>
<dbReference type="PANTHER" id="PTHR48090:SF7">
    <property type="entry name" value="RFBJ PROTEIN"/>
    <property type="match status" value="1"/>
</dbReference>
<feature type="transmembrane region" description="Helical" evidence="1">
    <location>
        <begin position="197"/>
        <end position="216"/>
    </location>
</feature>
<name>A0A1G2MVI8_9BACT</name>
<evidence type="ECO:0000256" key="1">
    <source>
        <dbReference type="SAM" id="Phobius"/>
    </source>
</evidence>
<proteinExistence type="predicted"/>
<dbReference type="PANTHER" id="PTHR48090">
    <property type="entry name" value="UNDECAPRENYL-PHOSPHATE 4-DEOXY-4-FORMAMIDO-L-ARABINOSE TRANSFERASE-RELATED"/>
    <property type="match status" value="1"/>
</dbReference>
<dbReference type="AlphaFoldDB" id="A0A1G2MVI8"/>
<dbReference type="Pfam" id="PF00535">
    <property type="entry name" value="Glycos_transf_2"/>
    <property type="match status" value="1"/>
</dbReference>
<organism evidence="3 4">
    <name type="scientific">Candidatus Taylorbacteria bacterium RIFCSPHIGHO2_02_FULL_46_13</name>
    <dbReference type="NCBI Taxonomy" id="1802312"/>
    <lineage>
        <taxon>Bacteria</taxon>
        <taxon>Candidatus Tayloriibacteriota</taxon>
    </lineage>
</organism>
<evidence type="ECO:0000259" key="2">
    <source>
        <dbReference type="Pfam" id="PF00535"/>
    </source>
</evidence>
<keyword evidence="1" id="KW-1133">Transmembrane helix</keyword>
<dbReference type="InterPro" id="IPR029044">
    <property type="entry name" value="Nucleotide-diphossugar_trans"/>
</dbReference>
<dbReference type="InterPro" id="IPR001173">
    <property type="entry name" value="Glyco_trans_2-like"/>
</dbReference>
<gene>
    <name evidence="3" type="ORF">A3C06_04290</name>
</gene>
<protein>
    <recommendedName>
        <fullName evidence="2">Glycosyltransferase 2-like domain-containing protein</fullName>
    </recommendedName>
</protein>
<keyword evidence="1" id="KW-0472">Membrane</keyword>
<accession>A0A1G2MVI8</accession>
<feature type="domain" description="Glycosyltransferase 2-like" evidence="2">
    <location>
        <begin position="10"/>
        <end position="126"/>
    </location>
</feature>
<dbReference type="STRING" id="1802312.A3C06_04290"/>
<evidence type="ECO:0000313" key="4">
    <source>
        <dbReference type="Proteomes" id="UP000177565"/>
    </source>
</evidence>
<comment type="caution">
    <text evidence="3">The sequence shown here is derived from an EMBL/GenBank/DDBJ whole genome shotgun (WGS) entry which is preliminary data.</text>
</comment>
<keyword evidence="1" id="KW-0812">Transmembrane</keyword>
<dbReference type="Gene3D" id="3.90.550.10">
    <property type="entry name" value="Spore Coat Polysaccharide Biosynthesis Protein SpsA, Chain A"/>
    <property type="match status" value="1"/>
</dbReference>